<accession>A0A2M4C7V4</accession>
<dbReference type="EMBL" id="GGFJ01012080">
    <property type="protein sequence ID" value="MBW61221.1"/>
    <property type="molecule type" value="Transcribed_RNA"/>
</dbReference>
<protein>
    <submittedName>
        <fullName evidence="1">Putative secreted protein</fullName>
    </submittedName>
</protein>
<evidence type="ECO:0000313" key="1">
    <source>
        <dbReference type="EMBL" id="MBW61221.1"/>
    </source>
</evidence>
<sequence>MAQHAEGLVVYAVAVSRANAARSEVRYPNLAYVRRAACSLRLRVQHARHPDDAPAEADTLCDHHADATAAFQRQKGLLGERTIEQTDRFLDSRHRMGRDCDYILHLIHHRMFNFRFNSRT</sequence>
<reference evidence="1" key="1">
    <citation type="submission" date="2018-01" db="EMBL/GenBank/DDBJ databases">
        <title>An insight into the sialome of Amazonian anophelines.</title>
        <authorList>
            <person name="Ribeiro J.M."/>
            <person name="Scarpassa V."/>
            <person name="Calvo E."/>
        </authorList>
    </citation>
    <scope>NUCLEOTIDE SEQUENCE</scope>
    <source>
        <tissue evidence="1">Salivary glands</tissue>
    </source>
</reference>
<name>A0A2M4C7V4_9DIPT</name>
<proteinExistence type="predicted"/>
<dbReference type="AlphaFoldDB" id="A0A2M4C7V4"/>
<organism evidence="1">
    <name type="scientific">Anopheles marajoara</name>
    <dbReference type="NCBI Taxonomy" id="58244"/>
    <lineage>
        <taxon>Eukaryota</taxon>
        <taxon>Metazoa</taxon>
        <taxon>Ecdysozoa</taxon>
        <taxon>Arthropoda</taxon>
        <taxon>Hexapoda</taxon>
        <taxon>Insecta</taxon>
        <taxon>Pterygota</taxon>
        <taxon>Neoptera</taxon>
        <taxon>Endopterygota</taxon>
        <taxon>Diptera</taxon>
        <taxon>Nematocera</taxon>
        <taxon>Culicoidea</taxon>
        <taxon>Culicidae</taxon>
        <taxon>Anophelinae</taxon>
        <taxon>Anopheles</taxon>
    </lineage>
</organism>